<feature type="transmembrane region" description="Helical" evidence="8">
    <location>
        <begin position="380"/>
        <end position="397"/>
    </location>
</feature>
<accession>A0A1I2I1J1</accession>
<feature type="transmembrane region" description="Helical" evidence="8">
    <location>
        <begin position="191"/>
        <end position="211"/>
    </location>
</feature>
<evidence type="ECO:0000256" key="1">
    <source>
        <dbReference type="ARBA" id="ARBA00004651"/>
    </source>
</evidence>
<gene>
    <name evidence="9" type="ORF">SAMN05421541_109153</name>
</gene>
<feature type="transmembrane region" description="Helical" evidence="8">
    <location>
        <begin position="110"/>
        <end position="130"/>
    </location>
</feature>
<keyword evidence="10" id="KW-1185">Reference proteome</keyword>
<feature type="transmembrane region" description="Helical" evidence="8">
    <location>
        <begin position="30"/>
        <end position="49"/>
    </location>
</feature>
<evidence type="ECO:0000313" key="9">
    <source>
        <dbReference type="EMBL" id="SFF35538.1"/>
    </source>
</evidence>
<evidence type="ECO:0000256" key="3">
    <source>
        <dbReference type="ARBA" id="ARBA00022679"/>
    </source>
</evidence>
<evidence type="ECO:0000256" key="5">
    <source>
        <dbReference type="ARBA" id="ARBA00022989"/>
    </source>
</evidence>
<dbReference type="EMBL" id="FONV01000009">
    <property type="protein sequence ID" value="SFF35538.1"/>
    <property type="molecule type" value="Genomic_DNA"/>
</dbReference>
<dbReference type="AlphaFoldDB" id="A0A1I2I1J1"/>
<feature type="transmembrane region" description="Helical" evidence="8">
    <location>
        <begin position="142"/>
        <end position="159"/>
    </location>
</feature>
<evidence type="ECO:0000313" key="10">
    <source>
        <dbReference type="Proteomes" id="UP000199645"/>
    </source>
</evidence>
<keyword evidence="6 8" id="KW-0472">Membrane</keyword>
<reference evidence="9 10" key="1">
    <citation type="submission" date="2016-10" db="EMBL/GenBank/DDBJ databases">
        <authorList>
            <person name="de Groot N.N."/>
        </authorList>
    </citation>
    <scope>NUCLEOTIDE SEQUENCE [LARGE SCALE GENOMIC DNA]</scope>
    <source>
        <strain evidence="9 10">DSM 43019</strain>
    </source>
</reference>
<comment type="similarity">
    <text evidence="7">Belongs to the glycosyltransferase 87 family.</text>
</comment>
<name>A0A1I2I1J1_9ACTN</name>
<keyword evidence="2" id="KW-1003">Cell membrane</keyword>
<proteinExistence type="inferred from homology"/>
<evidence type="ECO:0000256" key="8">
    <source>
        <dbReference type="SAM" id="Phobius"/>
    </source>
</evidence>
<organism evidence="9 10">
    <name type="scientific">Actinoplanes philippinensis</name>
    <dbReference type="NCBI Taxonomy" id="35752"/>
    <lineage>
        <taxon>Bacteria</taxon>
        <taxon>Bacillati</taxon>
        <taxon>Actinomycetota</taxon>
        <taxon>Actinomycetes</taxon>
        <taxon>Micromonosporales</taxon>
        <taxon>Micromonosporaceae</taxon>
        <taxon>Actinoplanes</taxon>
    </lineage>
</organism>
<dbReference type="Pfam" id="PF09594">
    <property type="entry name" value="GT87"/>
    <property type="match status" value="1"/>
</dbReference>
<sequence length="594" mass="62648">MTATEHRTSPATPISPWARTWSTLTPRTRALAVSAAAAAFTLLAIWSITSALTRPAYDRLADLHVYLGAVRAIRDGTPLYSYAAENGDPFTYPPFAALLFWPLGALPEPAVQIAWTLATVAAVTALAAALTHRNGITGRQRFLVVTLAAATVLLASAPTQSNLRFGQVSIFIVLLTLIDALALLPRRAGGVLIGMAAAIKLTPLLFVPYLWVVGRRRDAVRATITFMACAVAATAVWPSASATFWTRAVFTTSRIGDLSSTGNQSLNGTLLRYAIPTNERLAAWAILATLVCLVAFLCAREYHRREQPALAAVVIGCATVAVSPVSWTHHQIWTVLAGMLLVAGPRRSRIAAGAIVLLTMCVQVGAVLPAGGFLRDNARALCAVAVCCGGAISLWTAAAGRVRLLPGLAVVGRPRTALLYCTTAAAGIAGMLALTHDRAVVAQVYAAQNAHDPLWSRVISDNPCGGMGLRDGRWICTDVTGQAMGGLQLNFSVGDDGAGGIGIEGQVGPDVARLAYIPVQGAKPVDVPLWPELPAPRTAPDMSAPEKMLPVVDQRSMTTHRFAVSTNNATDAVLLAYDRTGHIIGVSGDKLQDR</sequence>
<evidence type="ECO:0000256" key="6">
    <source>
        <dbReference type="ARBA" id="ARBA00023136"/>
    </source>
</evidence>
<dbReference type="RefSeq" id="WP_203779470.1">
    <property type="nucleotide sequence ID" value="NZ_BOMT01000053.1"/>
</dbReference>
<dbReference type="Proteomes" id="UP000199645">
    <property type="component" value="Unassembled WGS sequence"/>
</dbReference>
<keyword evidence="9" id="KW-0328">Glycosyltransferase</keyword>
<protein>
    <submittedName>
        <fullName evidence="9">Alpha-1,2-mannosyltransferase</fullName>
    </submittedName>
</protein>
<feature type="transmembrane region" description="Helical" evidence="8">
    <location>
        <begin position="281"/>
        <end position="298"/>
    </location>
</feature>
<keyword evidence="5 8" id="KW-1133">Transmembrane helix</keyword>
<dbReference type="GO" id="GO:0005886">
    <property type="term" value="C:plasma membrane"/>
    <property type="evidence" value="ECO:0007669"/>
    <property type="project" value="UniProtKB-SubCell"/>
</dbReference>
<feature type="transmembrane region" description="Helical" evidence="8">
    <location>
        <begin position="417"/>
        <end position="435"/>
    </location>
</feature>
<feature type="transmembrane region" description="Helical" evidence="8">
    <location>
        <begin position="310"/>
        <end position="330"/>
    </location>
</feature>
<evidence type="ECO:0000256" key="4">
    <source>
        <dbReference type="ARBA" id="ARBA00022692"/>
    </source>
</evidence>
<comment type="subcellular location">
    <subcellularLocation>
        <location evidence="1">Cell membrane</location>
        <topology evidence="1">Multi-pass membrane protein</topology>
    </subcellularLocation>
</comment>
<evidence type="ECO:0000256" key="2">
    <source>
        <dbReference type="ARBA" id="ARBA00022475"/>
    </source>
</evidence>
<dbReference type="InterPro" id="IPR018584">
    <property type="entry name" value="GT87"/>
</dbReference>
<dbReference type="STRING" id="35752.SAMN05421541_109153"/>
<dbReference type="GO" id="GO:0016758">
    <property type="term" value="F:hexosyltransferase activity"/>
    <property type="evidence" value="ECO:0007669"/>
    <property type="project" value="InterPro"/>
</dbReference>
<keyword evidence="3 9" id="KW-0808">Transferase</keyword>
<evidence type="ECO:0000256" key="7">
    <source>
        <dbReference type="ARBA" id="ARBA00024033"/>
    </source>
</evidence>
<keyword evidence="4 8" id="KW-0812">Transmembrane</keyword>
<feature type="transmembrane region" description="Helical" evidence="8">
    <location>
        <begin position="350"/>
        <end position="368"/>
    </location>
</feature>